<dbReference type="AlphaFoldDB" id="B8KYE5"/>
<dbReference type="Proteomes" id="UP000004699">
    <property type="component" value="Unassembled WGS sequence"/>
</dbReference>
<feature type="domain" description="DUF58" evidence="3">
    <location>
        <begin position="215"/>
        <end position="309"/>
    </location>
</feature>
<proteinExistence type="predicted"/>
<keyword evidence="5" id="KW-1185">Reference proteome</keyword>
<keyword evidence="2" id="KW-1133">Transmembrane helix</keyword>
<evidence type="ECO:0000259" key="3">
    <source>
        <dbReference type="Pfam" id="PF01882"/>
    </source>
</evidence>
<dbReference type="PANTHER" id="PTHR34351">
    <property type="entry name" value="SLR1927 PROTEIN-RELATED"/>
    <property type="match status" value="1"/>
</dbReference>
<accession>B8KYE5</accession>
<dbReference type="InterPro" id="IPR002881">
    <property type="entry name" value="DUF58"/>
</dbReference>
<evidence type="ECO:0000313" key="4">
    <source>
        <dbReference type="EMBL" id="EED34287.1"/>
    </source>
</evidence>
<feature type="compositionally biased region" description="Basic and acidic residues" evidence="1">
    <location>
        <begin position="212"/>
        <end position="225"/>
    </location>
</feature>
<gene>
    <name evidence="4" type="ORF">NOR51B_224</name>
</gene>
<feature type="compositionally biased region" description="Gly residues" evidence="1">
    <location>
        <begin position="195"/>
        <end position="205"/>
    </location>
</feature>
<dbReference type="RefSeq" id="WP_009019035.1">
    <property type="nucleotide sequence ID" value="NZ_DS999411.1"/>
</dbReference>
<dbReference type="EMBL" id="DS999411">
    <property type="protein sequence ID" value="EED34287.1"/>
    <property type="molecule type" value="Genomic_DNA"/>
</dbReference>
<evidence type="ECO:0000256" key="2">
    <source>
        <dbReference type="SAM" id="Phobius"/>
    </source>
</evidence>
<feature type="transmembrane region" description="Helical" evidence="2">
    <location>
        <begin position="30"/>
        <end position="53"/>
    </location>
</feature>
<dbReference type="Pfam" id="PF01882">
    <property type="entry name" value="DUF58"/>
    <property type="match status" value="1"/>
</dbReference>
<evidence type="ECO:0000256" key="1">
    <source>
        <dbReference type="SAM" id="MobiDB-lite"/>
    </source>
</evidence>
<feature type="region of interest" description="Disordered" evidence="1">
    <location>
        <begin position="186"/>
        <end position="225"/>
    </location>
</feature>
<dbReference type="PANTHER" id="PTHR34351:SF1">
    <property type="entry name" value="SLR1927 PROTEIN"/>
    <property type="match status" value="1"/>
</dbReference>
<protein>
    <recommendedName>
        <fullName evidence="3">DUF58 domain-containing protein</fullName>
    </recommendedName>
</protein>
<dbReference type="STRING" id="565045.NOR51B_224"/>
<organism evidence="4 5">
    <name type="scientific">Luminiphilus syltensis NOR5-1B</name>
    <dbReference type="NCBI Taxonomy" id="565045"/>
    <lineage>
        <taxon>Bacteria</taxon>
        <taxon>Pseudomonadati</taxon>
        <taxon>Pseudomonadota</taxon>
        <taxon>Gammaproteobacteria</taxon>
        <taxon>Cellvibrionales</taxon>
        <taxon>Halieaceae</taxon>
        <taxon>Luminiphilus</taxon>
    </lineage>
</organism>
<sequence>MRSRVRDRYQRWLSKRLPAESSVVLKNRRLFIFVSKAGALFLAALLLMLLTAINYQNNLAYGLTFWLGTMLMVGIHHTHGNLLNLKLTGVGAPAVFAGQQAEFQLRLDAGGKRAHQSVRLSWPGSECCIDVPARDTVNVKLYHRVGERGWFYPGRLRVETCYPLGLLRCWSFVDLQLRALVYPTPIPGPPPRSQGLGGDEGGGSSAGDDDLSGFRDYRPGDSPRTIDWRGYAREQPLQTRLFAQPQQQHHWLDWKDYDSGTEAQRLSWLCHRALILDASGDEYGLRLSGLELPLGRGDRHREQVLRALALFGLADTEAS</sequence>
<evidence type="ECO:0000313" key="5">
    <source>
        <dbReference type="Proteomes" id="UP000004699"/>
    </source>
</evidence>
<keyword evidence="2" id="KW-0812">Transmembrane</keyword>
<reference evidence="5" key="1">
    <citation type="journal article" date="2013" name="BMC Microbiol.">
        <title>Taxonomy and evolution of bacteriochlorophyll a-containing members of the OM60/NOR5 clade of marine gammaproteobacteria: description of Luminiphilus syltensis gen. nov., sp. nov., reclassification of Haliea rubra as Pseudohaliea rubra gen. nov., comb. nov., and emendation of Chromatocurvus halotolerans.</title>
        <authorList>
            <person name="Spring S."/>
            <person name="Riedel T."/>
            <person name="Sproer C."/>
            <person name="Yan S."/>
            <person name="Harder J."/>
            <person name="Fuchs B.M."/>
        </authorList>
    </citation>
    <scope>NUCLEOTIDE SEQUENCE [LARGE SCALE GENOMIC DNA]</scope>
    <source>
        <strain evidence="5">NOR51-B</strain>
    </source>
</reference>
<dbReference type="eggNOG" id="COG1721">
    <property type="taxonomic scope" value="Bacteria"/>
</dbReference>
<name>B8KYE5_9GAMM</name>
<dbReference type="HOGENOM" id="CLU_054568_0_0_6"/>
<keyword evidence="2" id="KW-0472">Membrane</keyword>